<sequence length="110" mass="12958">MKKQVTLDEWLITRFKDLLHRASVIAAKTDKPLILYRYSIEESEHAIEEEVATVTSRHVVIQVITHGGFIPPNFQQQFVFTINEFPEWIMNRSKDIFLKSLDNLQEEIKD</sequence>
<reference evidence="1" key="1">
    <citation type="journal article" date="2014" name="Genome Biol. Evol.">
        <title>Pangenome evidence for extensive interdomain horizontal transfer affecting lineage core and shell genes in uncultured planktonic thaumarchaeota and euryarchaeota.</title>
        <authorList>
            <person name="Deschamps P."/>
            <person name="Zivanovic Y."/>
            <person name="Moreira D."/>
            <person name="Rodriguez-Valera F."/>
            <person name="Lopez-Garcia P."/>
        </authorList>
    </citation>
    <scope>NUCLEOTIDE SEQUENCE</scope>
</reference>
<protein>
    <submittedName>
        <fullName evidence="1">Uncharacterized protein</fullName>
    </submittedName>
</protein>
<organism evidence="1">
    <name type="scientific">uncultured marine thaumarchaeote KM3_31_F07</name>
    <dbReference type="NCBI Taxonomy" id="1456120"/>
    <lineage>
        <taxon>Archaea</taxon>
        <taxon>Nitrososphaerota</taxon>
        <taxon>environmental samples</taxon>
    </lineage>
</organism>
<dbReference type="AlphaFoldDB" id="A0A075GXN2"/>
<name>A0A075GXN2_9ARCH</name>
<accession>A0A075GXN2</accession>
<proteinExistence type="predicted"/>
<dbReference type="EMBL" id="KF900836">
    <property type="protein sequence ID" value="AIF08589.1"/>
    <property type="molecule type" value="Genomic_DNA"/>
</dbReference>
<evidence type="ECO:0000313" key="1">
    <source>
        <dbReference type="EMBL" id="AIF08589.1"/>
    </source>
</evidence>